<dbReference type="InterPro" id="IPR001810">
    <property type="entry name" value="F-box_dom"/>
</dbReference>
<accession>A0A1Y2DGR0</accession>
<dbReference type="InterPro" id="IPR036047">
    <property type="entry name" value="F-box-like_dom_sf"/>
</dbReference>
<dbReference type="SUPFAM" id="SSF81383">
    <property type="entry name" value="F-box domain"/>
    <property type="match status" value="1"/>
</dbReference>
<name>A0A1Y2DGR0_9PEZI</name>
<dbReference type="Pfam" id="PF12937">
    <property type="entry name" value="F-box-like"/>
    <property type="match status" value="1"/>
</dbReference>
<sequence>MSQSRTPNLEGGQAPDAGAQPIVTHLAWVTLPGPSSTTASAASSSPTLISPASLPCSSPSASHSAEHGDATPRGRLPAADAQPNGRSSLRAKDHSPPTSGDIQPGMMRDRGDGTTVEAGLTMEEATIFDQCEAQDRVTRAHAGQPAAKLTALTATSLLPRDAEGCPTVSYPAAMDEGVFTRRSSVETLVVGWGRSLDGDPSLDELPNEVLMHILSYLEVCELLDVSRVCWFKFSSLHRHLV</sequence>
<evidence type="ECO:0000313" key="4">
    <source>
        <dbReference type="Proteomes" id="UP000193689"/>
    </source>
</evidence>
<feature type="compositionally biased region" description="Low complexity" evidence="1">
    <location>
        <begin position="30"/>
        <end position="63"/>
    </location>
</feature>
<comment type="caution">
    <text evidence="3">The sequence shown here is derived from an EMBL/GenBank/DDBJ whole genome shotgun (WGS) entry which is preliminary data.</text>
</comment>
<dbReference type="PROSITE" id="PS50181">
    <property type="entry name" value="FBOX"/>
    <property type="match status" value="1"/>
</dbReference>
<evidence type="ECO:0000259" key="2">
    <source>
        <dbReference type="PROSITE" id="PS50181"/>
    </source>
</evidence>
<dbReference type="Proteomes" id="UP000193689">
    <property type="component" value="Unassembled WGS sequence"/>
</dbReference>
<feature type="domain" description="F-box" evidence="2">
    <location>
        <begin position="199"/>
        <end position="229"/>
    </location>
</feature>
<evidence type="ECO:0000313" key="3">
    <source>
        <dbReference type="EMBL" id="ORY58439.1"/>
    </source>
</evidence>
<organism evidence="3 4">
    <name type="scientific">Pseudomassariella vexata</name>
    <dbReference type="NCBI Taxonomy" id="1141098"/>
    <lineage>
        <taxon>Eukaryota</taxon>
        <taxon>Fungi</taxon>
        <taxon>Dikarya</taxon>
        <taxon>Ascomycota</taxon>
        <taxon>Pezizomycotina</taxon>
        <taxon>Sordariomycetes</taxon>
        <taxon>Xylariomycetidae</taxon>
        <taxon>Amphisphaeriales</taxon>
        <taxon>Pseudomassariaceae</taxon>
        <taxon>Pseudomassariella</taxon>
    </lineage>
</organism>
<dbReference type="RefSeq" id="XP_040711356.1">
    <property type="nucleotide sequence ID" value="XM_040865592.1"/>
</dbReference>
<dbReference type="Gene3D" id="1.20.1280.50">
    <property type="match status" value="1"/>
</dbReference>
<dbReference type="InParanoid" id="A0A1Y2DGR0"/>
<dbReference type="GeneID" id="63781804"/>
<dbReference type="OrthoDB" id="3219396at2759"/>
<proteinExistence type="predicted"/>
<feature type="region of interest" description="Disordered" evidence="1">
    <location>
        <begin position="1"/>
        <end position="113"/>
    </location>
</feature>
<protein>
    <recommendedName>
        <fullName evidence="2">F-box domain-containing protein</fullName>
    </recommendedName>
</protein>
<reference evidence="3 4" key="1">
    <citation type="submission" date="2016-07" db="EMBL/GenBank/DDBJ databases">
        <title>Pervasive Adenine N6-methylation of Active Genes in Fungi.</title>
        <authorList>
            <consortium name="DOE Joint Genome Institute"/>
            <person name="Mondo S.J."/>
            <person name="Dannebaum R.O."/>
            <person name="Kuo R.C."/>
            <person name="Labutti K."/>
            <person name="Haridas S."/>
            <person name="Kuo A."/>
            <person name="Salamov A."/>
            <person name="Ahrendt S.R."/>
            <person name="Lipzen A."/>
            <person name="Sullivan W."/>
            <person name="Andreopoulos W.B."/>
            <person name="Clum A."/>
            <person name="Lindquist E."/>
            <person name="Daum C."/>
            <person name="Ramamoorthy G.K."/>
            <person name="Gryganskyi A."/>
            <person name="Culley D."/>
            <person name="Magnuson J.K."/>
            <person name="James T.Y."/>
            <person name="O'Malley M.A."/>
            <person name="Stajich J.E."/>
            <person name="Spatafora J.W."/>
            <person name="Visel A."/>
            <person name="Grigoriev I.V."/>
        </authorList>
    </citation>
    <scope>NUCLEOTIDE SEQUENCE [LARGE SCALE GENOMIC DNA]</scope>
    <source>
        <strain evidence="3 4">CBS 129021</strain>
    </source>
</reference>
<evidence type="ECO:0000256" key="1">
    <source>
        <dbReference type="SAM" id="MobiDB-lite"/>
    </source>
</evidence>
<dbReference type="CDD" id="cd09917">
    <property type="entry name" value="F-box_SF"/>
    <property type="match status" value="1"/>
</dbReference>
<gene>
    <name evidence="3" type="ORF">BCR38DRAFT_73129</name>
</gene>
<keyword evidence="4" id="KW-1185">Reference proteome</keyword>
<dbReference type="EMBL" id="MCFJ01000016">
    <property type="protein sequence ID" value="ORY58439.1"/>
    <property type="molecule type" value="Genomic_DNA"/>
</dbReference>
<dbReference type="AlphaFoldDB" id="A0A1Y2DGR0"/>